<organism evidence="2 3">
    <name type="scientific">Gigaspora rosea</name>
    <dbReference type="NCBI Taxonomy" id="44941"/>
    <lineage>
        <taxon>Eukaryota</taxon>
        <taxon>Fungi</taxon>
        <taxon>Fungi incertae sedis</taxon>
        <taxon>Mucoromycota</taxon>
        <taxon>Glomeromycotina</taxon>
        <taxon>Glomeromycetes</taxon>
        <taxon>Diversisporales</taxon>
        <taxon>Gigasporaceae</taxon>
        <taxon>Gigaspora</taxon>
    </lineage>
</organism>
<dbReference type="InterPro" id="IPR011333">
    <property type="entry name" value="SKP1/BTB/POZ_sf"/>
</dbReference>
<dbReference type="CDD" id="cd18186">
    <property type="entry name" value="BTB_POZ_ZBTB_KLHL-like"/>
    <property type="match status" value="1"/>
</dbReference>
<dbReference type="Gene3D" id="1.25.40.420">
    <property type="match status" value="1"/>
</dbReference>
<reference evidence="2 3" key="1">
    <citation type="submission" date="2018-06" db="EMBL/GenBank/DDBJ databases">
        <title>Comparative genomics reveals the genomic features of Rhizophagus irregularis, R. cerebriforme, R. diaphanum and Gigaspora rosea, and their symbiotic lifestyle signature.</title>
        <authorList>
            <person name="Morin E."/>
            <person name="San Clemente H."/>
            <person name="Chen E.C.H."/>
            <person name="De La Providencia I."/>
            <person name="Hainaut M."/>
            <person name="Kuo A."/>
            <person name="Kohler A."/>
            <person name="Murat C."/>
            <person name="Tang N."/>
            <person name="Roy S."/>
            <person name="Loubradou J."/>
            <person name="Henrissat B."/>
            <person name="Grigoriev I.V."/>
            <person name="Corradi N."/>
            <person name="Roux C."/>
            <person name="Martin F.M."/>
        </authorList>
    </citation>
    <scope>NUCLEOTIDE SEQUENCE [LARGE SCALE GENOMIC DNA]</scope>
    <source>
        <strain evidence="2 3">DAOM 194757</strain>
    </source>
</reference>
<dbReference type="InterPro" id="IPR052407">
    <property type="entry name" value="BTB_POZ_domain_cont_9"/>
</dbReference>
<keyword evidence="3" id="KW-1185">Reference proteome</keyword>
<dbReference type="Pfam" id="PF07707">
    <property type="entry name" value="BACK"/>
    <property type="match status" value="1"/>
</dbReference>
<dbReference type="Proteomes" id="UP000266673">
    <property type="component" value="Unassembled WGS sequence"/>
</dbReference>
<dbReference type="OrthoDB" id="2735536at2759"/>
<evidence type="ECO:0000259" key="1">
    <source>
        <dbReference type="PROSITE" id="PS50097"/>
    </source>
</evidence>
<sequence length="346" mass="40600">MSLKFFEKLSNNYLELIDDKEDFNVIINVGELSNTKIFRAHSAILKHRSLYFRNKLANIKSNENNIKTINLKHVTVEQFEIIIKYIYGGIVSLENLDTSLILELMIITCEFFFEELAKSLETYLIETKTSWLRLNFSDVYQKSFQNNKFQRLQNWCNNIIVKHPNRIFESEYFTSIQENALISLIKRDDLQMDEIKILEHIIEWGIAQNPVEIPSNPKSWSNENFSTMKTTLQNLLPLIRYFQMSSDDIINYLQPYQQLLDNNLWNDIIKRSSYPNRSISSIILPPRVVLKQTLPPRTTTSFSTIINEAHVAKITSWIDDDEYSITNNSYEFKLLLRGSRDGFTPA</sequence>
<proteinExistence type="predicted"/>
<dbReference type="Pfam" id="PF00651">
    <property type="entry name" value="BTB"/>
    <property type="match status" value="1"/>
</dbReference>
<dbReference type="Gene3D" id="3.30.710.10">
    <property type="entry name" value="Potassium Channel Kv1.1, Chain A"/>
    <property type="match status" value="1"/>
</dbReference>
<dbReference type="AlphaFoldDB" id="A0A397UGX5"/>
<dbReference type="SMART" id="SM00225">
    <property type="entry name" value="BTB"/>
    <property type="match status" value="1"/>
</dbReference>
<dbReference type="PANTHER" id="PTHR46306:SF1">
    <property type="entry name" value="BTB_POZ DOMAIN-CONTAINING PROTEIN 9"/>
    <property type="match status" value="1"/>
</dbReference>
<feature type="domain" description="BTB" evidence="1">
    <location>
        <begin position="23"/>
        <end position="95"/>
    </location>
</feature>
<dbReference type="InterPro" id="IPR011705">
    <property type="entry name" value="BACK"/>
</dbReference>
<dbReference type="EMBL" id="QKWP01001560">
    <property type="protein sequence ID" value="RIB08049.1"/>
    <property type="molecule type" value="Genomic_DNA"/>
</dbReference>
<accession>A0A397UGX5</accession>
<dbReference type="SUPFAM" id="SSF54695">
    <property type="entry name" value="POZ domain"/>
    <property type="match status" value="1"/>
</dbReference>
<evidence type="ECO:0000313" key="3">
    <source>
        <dbReference type="Proteomes" id="UP000266673"/>
    </source>
</evidence>
<protein>
    <recommendedName>
        <fullName evidence="1">BTB domain-containing protein</fullName>
    </recommendedName>
</protein>
<dbReference type="PROSITE" id="PS50097">
    <property type="entry name" value="BTB"/>
    <property type="match status" value="1"/>
</dbReference>
<dbReference type="PANTHER" id="PTHR46306">
    <property type="entry name" value="BTB/POZ DOMAIN-CONTAINING PROTEIN 9"/>
    <property type="match status" value="1"/>
</dbReference>
<gene>
    <name evidence="2" type="ORF">C2G38_2045493</name>
</gene>
<evidence type="ECO:0000313" key="2">
    <source>
        <dbReference type="EMBL" id="RIB08049.1"/>
    </source>
</evidence>
<name>A0A397UGX5_9GLOM</name>
<comment type="caution">
    <text evidence="2">The sequence shown here is derived from an EMBL/GenBank/DDBJ whole genome shotgun (WGS) entry which is preliminary data.</text>
</comment>
<dbReference type="InterPro" id="IPR000210">
    <property type="entry name" value="BTB/POZ_dom"/>
</dbReference>
<dbReference type="GO" id="GO:0005737">
    <property type="term" value="C:cytoplasm"/>
    <property type="evidence" value="ECO:0007669"/>
    <property type="project" value="TreeGrafter"/>
</dbReference>